<dbReference type="Gene3D" id="1.10.600.10">
    <property type="entry name" value="Farnesyl Diphosphate Synthase"/>
    <property type="match status" value="1"/>
</dbReference>
<evidence type="ECO:0000313" key="3">
    <source>
        <dbReference type="Proteomes" id="UP001147746"/>
    </source>
</evidence>
<keyword evidence="3" id="KW-1185">Reference proteome</keyword>
<accession>A0A9W9H6W8</accession>
<name>A0A9W9H6W8_9EURO</name>
<dbReference type="Pfam" id="PF19086">
    <property type="entry name" value="Terpene_syn_C_2"/>
    <property type="match status" value="1"/>
</dbReference>
<comment type="caution">
    <text evidence="2">The sequence shown here is derived from an EMBL/GenBank/DDBJ whole genome shotgun (WGS) entry which is preliminary data.</text>
</comment>
<dbReference type="AlphaFoldDB" id="A0A9W9H6W8"/>
<sequence length="291" mass="33139">MAAELLDVDKEQGKEILRLWKEMSNVFVGIRDVDFRVLDDYLPSRAIDAGCPWTMSLLCFSMDFYLTKEEEKQTADLTRAAYDAWVLVNDYFSWEKEYQNYQANGSTGQIASAVFLFMKWHNVDPITAKKMLRSEIIAREGKLCKLKTEYLARGSITVRILKWIDLLVLVTAGNFVWSMTTARYHDKAEDAYPGLRAAKKDKKHTRRGLDAPITPRPGVLTQEHWPKLKQDHSNSSASSTNGDASSPPTSCDPSKGDEEEDVLPTLSAYERKHCYRWLGRLVSSPRAIVPH</sequence>
<gene>
    <name evidence="2" type="ORF">N7476_005537</name>
</gene>
<evidence type="ECO:0000256" key="1">
    <source>
        <dbReference type="SAM" id="MobiDB-lite"/>
    </source>
</evidence>
<organism evidence="2 3">
    <name type="scientific">Penicillium atrosanguineum</name>
    <dbReference type="NCBI Taxonomy" id="1132637"/>
    <lineage>
        <taxon>Eukaryota</taxon>
        <taxon>Fungi</taxon>
        <taxon>Dikarya</taxon>
        <taxon>Ascomycota</taxon>
        <taxon>Pezizomycotina</taxon>
        <taxon>Eurotiomycetes</taxon>
        <taxon>Eurotiomycetidae</taxon>
        <taxon>Eurotiales</taxon>
        <taxon>Aspergillaceae</taxon>
        <taxon>Penicillium</taxon>
    </lineage>
</organism>
<dbReference type="InterPro" id="IPR008949">
    <property type="entry name" value="Isoprenoid_synthase_dom_sf"/>
</dbReference>
<reference evidence="2" key="1">
    <citation type="submission" date="2022-12" db="EMBL/GenBank/DDBJ databases">
        <authorList>
            <person name="Petersen C."/>
        </authorList>
    </citation>
    <scope>NUCLEOTIDE SEQUENCE</scope>
    <source>
        <strain evidence="2">IBT 21472</strain>
    </source>
</reference>
<dbReference type="SUPFAM" id="SSF48576">
    <property type="entry name" value="Terpenoid synthases"/>
    <property type="match status" value="1"/>
</dbReference>
<dbReference type="Proteomes" id="UP001147746">
    <property type="component" value="Unassembled WGS sequence"/>
</dbReference>
<feature type="compositionally biased region" description="Basic residues" evidence="1">
    <location>
        <begin position="197"/>
        <end position="206"/>
    </location>
</feature>
<protein>
    <submittedName>
        <fullName evidence="2">Uncharacterized protein</fullName>
    </submittedName>
</protein>
<feature type="region of interest" description="Disordered" evidence="1">
    <location>
        <begin position="196"/>
        <end position="262"/>
    </location>
</feature>
<dbReference type="EMBL" id="JAPZBO010000005">
    <property type="protein sequence ID" value="KAJ5315230.1"/>
    <property type="molecule type" value="Genomic_DNA"/>
</dbReference>
<proteinExistence type="predicted"/>
<evidence type="ECO:0000313" key="2">
    <source>
        <dbReference type="EMBL" id="KAJ5315230.1"/>
    </source>
</evidence>
<reference evidence="2" key="2">
    <citation type="journal article" date="2023" name="IMA Fungus">
        <title>Comparative genomic study of the Penicillium genus elucidates a diverse pangenome and 15 lateral gene transfer events.</title>
        <authorList>
            <person name="Petersen C."/>
            <person name="Sorensen T."/>
            <person name="Nielsen M.R."/>
            <person name="Sondergaard T.E."/>
            <person name="Sorensen J.L."/>
            <person name="Fitzpatrick D.A."/>
            <person name="Frisvad J.C."/>
            <person name="Nielsen K.L."/>
        </authorList>
    </citation>
    <scope>NUCLEOTIDE SEQUENCE</scope>
    <source>
        <strain evidence="2">IBT 21472</strain>
    </source>
</reference>
<feature type="compositionally biased region" description="Low complexity" evidence="1">
    <location>
        <begin position="233"/>
        <end position="246"/>
    </location>
</feature>